<protein>
    <submittedName>
        <fullName evidence="1">Uncharacterized protein</fullName>
    </submittedName>
</protein>
<dbReference type="AlphaFoldDB" id="A0AAW4U7Z3"/>
<dbReference type="Proteomes" id="UP001198190">
    <property type="component" value="Unassembled WGS sequence"/>
</dbReference>
<sequence>MLFKSESEVITILYITKNNYNSFKKTVTLQEVVNNTNIKYITLYKVIQKFIQEGYLKEGLKKGKYKTFFATSEGIKISNSIRNELK</sequence>
<dbReference type="SUPFAM" id="SSF46785">
    <property type="entry name" value="Winged helix' DNA-binding domain"/>
    <property type="match status" value="1"/>
</dbReference>
<organism evidence="1 2">
    <name type="scientific">Megamonas funiformis</name>
    <dbReference type="NCBI Taxonomy" id="437897"/>
    <lineage>
        <taxon>Bacteria</taxon>
        <taxon>Bacillati</taxon>
        <taxon>Bacillota</taxon>
        <taxon>Negativicutes</taxon>
        <taxon>Selenomonadales</taxon>
        <taxon>Selenomonadaceae</taxon>
        <taxon>Megamonas</taxon>
    </lineage>
</organism>
<evidence type="ECO:0000313" key="2">
    <source>
        <dbReference type="Proteomes" id="UP001198190"/>
    </source>
</evidence>
<evidence type="ECO:0000313" key="1">
    <source>
        <dbReference type="EMBL" id="MCB6828719.1"/>
    </source>
</evidence>
<accession>A0AAW4U7Z3</accession>
<name>A0AAW4U7Z3_9FIRM</name>
<reference evidence="1" key="1">
    <citation type="submission" date="2021-10" db="EMBL/GenBank/DDBJ databases">
        <title>Collection of gut derived symbiotic bacterial strains cultured from healthy donors.</title>
        <authorList>
            <person name="Lin H."/>
            <person name="Littmann E."/>
            <person name="Claire K."/>
            <person name="Pamer E."/>
        </authorList>
    </citation>
    <scope>NUCLEOTIDE SEQUENCE</scope>
    <source>
        <strain evidence="1">MSK.7.16</strain>
    </source>
</reference>
<dbReference type="RefSeq" id="WP_227153060.1">
    <property type="nucleotide sequence ID" value="NZ_CAUHOT010000014.1"/>
</dbReference>
<gene>
    <name evidence="1" type="ORF">LIY65_08420</name>
</gene>
<proteinExistence type="predicted"/>
<dbReference type="InterPro" id="IPR036390">
    <property type="entry name" value="WH_DNA-bd_sf"/>
</dbReference>
<dbReference type="EMBL" id="JAJCGD010000023">
    <property type="protein sequence ID" value="MCB6828719.1"/>
    <property type="molecule type" value="Genomic_DNA"/>
</dbReference>
<comment type="caution">
    <text evidence="1">The sequence shown here is derived from an EMBL/GenBank/DDBJ whole genome shotgun (WGS) entry which is preliminary data.</text>
</comment>